<evidence type="ECO:0000313" key="11">
    <source>
        <dbReference type="Proteomes" id="UP000727993"/>
    </source>
</evidence>
<evidence type="ECO:0000256" key="8">
    <source>
        <dbReference type="SAM" id="Phobius"/>
    </source>
</evidence>
<dbReference type="EMBL" id="JADJZA010000007">
    <property type="protein sequence ID" value="MBK9297677.1"/>
    <property type="molecule type" value="Genomic_DNA"/>
</dbReference>
<dbReference type="PROSITE" id="PS50156">
    <property type="entry name" value="SSD"/>
    <property type="match status" value="1"/>
</dbReference>
<evidence type="ECO:0000256" key="5">
    <source>
        <dbReference type="ARBA" id="ARBA00022989"/>
    </source>
</evidence>
<keyword evidence="6 8" id="KW-0472">Membrane</keyword>
<dbReference type="SUPFAM" id="SSF82866">
    <property type="entry name" value="Multidrug efflux transporter AcrB transmembrane domain"/>
    <property type="match status" value="2"/>
</dbReference>
<feature type="transmembrane region" description="Helical" evidence="8">
    <location>
        <begin position="178"/>
        <end position="197"/>
    </location>
</feature>
<dbReference type="AlphaFoldDB" id="A0A936NCA1"/>
<sequence>MFRRLANWCHDRRRLVVGLWLLALVGGGALSGVIGTQFRTEFNLPNVESRAGLDLLEKEFGGGAGGQGGTIVFQSERPVTDPAVEKPMTELFDAVATMPDVEGVVSPYSEDGARQIAPLGEQAGKIAYAEVKLDEDIDVERGAELQKKIAEAAPKIDGVDVEFGGQIFAEFESPSSEILGLAFAIVILILAFGSVLAMGLPVGVSLFGIGIGGISVALLSNVFTIPDFATVLGVMIGLGVGIDYALFIVTRYREQLHAGHTVREATSIAIDTAGRAVVFAGTTVVISLMGMLIMGVSFVTGLAIGAASVVAVTIVASVTLLPALLGFAGERVELTRWRGLIAAGLAALALVGAGLNFTPLLLAFPVAVVVLIAGFFAGPLKREVPMRRQKPLRETIAYRWSRVVQRHPWASVFIGALLLIGMALPVFGLRLGFSDEGNFPENTTTRKAYDLLAEGFGPGFNGPFLMVAELPDGFDAEALAPIQAAVQDDPGVVFVTPATPNDEKDPAAATAVQWVIIPTSSPQAEETTDTVNRLRAETLPAAERAAGVDVALTGSVPVQVDFSEYLASRLPYFFGAVLALSFLLLMAVFRSLLVPLKAVVMNLLSMGAAYGLVVALFQWGWLNGITGIQTGPIEPFVPMMLFAIVFGLSMDYEVFLLSRVREEWQHTGDSHTSVADGLAATAKVITAAAAIMVFVFGSFVLESDRIIKLFGVGLASSIFLDATVVRMLLVPATMELLGDKNWWLPGWLDRLLPNIDVEGNVDDELPVDEPPSPEAPPQDRTPELIG</sequence>
<evidence type="ECO:0000256" key="7">
    <source>
        <dbReference type="SAM" id="MobiDB-lite"/>
    </source>
</evidence>
<feature type="transmembrane region" description="Helical" evidence="8">
    <location>
        <begin position="302"/>
        <end position="325"/>
    </location>
</feature>
<evidence type="ECO:0000313" key="10">
    <source>
        <dbReference type="EMBL" id="MBK9297677.1"/>
    </source>
</evidence>
<dbReference type="Pfam" id="PF03176">
    <property type="entry name" value="MMPL"/>
    <property type="match status" value="2"/>
</dbReference>
<dbReference type="InterPro" id="IPR000731">
    <property type="entry name" value="SSD"/>
</dbReference>
<comment type="caution">
    <text evidence="10">The sequence shown here is derived from an EMBL/GenBank/DDBJ whole genome shotgun (WGS) entry which is preliminary data.</text>
</comment>
<dbReference type="InterPro" id="IPR004869">
    <property type="entry name" value="MMPL_dom"/>
</dbReference>
<dbReference type="Proteomes" id="UP000727993">
    <property type="component" value="Unassembled WGS sequence"/>
</dbReference>
<feature type="transmembrane region" description="Helical" evidence="8">
    <location>
        <begin position="231"/>
        <end position="252"/>
    </location>
</feature>
<dbReference type="PANTHER" id="PTHR33406:SF11">
    <property type="entry name" value="MEMBRANE PROTEIN SCO6666-RELATED"/>
    <property type="match status" value="1"/>
</dbReference>
<comment type="similarity">
    <text evidence="2">Belongs to the resistance-nodulation-cell division (RND) (TC 2.A.6) family. MmpL subfamily.</text>
</comment>
<dbReference type="Gene3D" id="1.20.1640.10">
    <property type="entry name" value="Multidrug efflux transporter AcrB transmembrane domain"/>
    <property type="match status" value="2"/>
</dbReference>
<feature type="transmembrane region" description="Helical" evidence="8">
    <location>
        <begin position="600"/>
        <end position="621"/>
    </location>
</feature>
<dbReference type="PANTHER" id="PTHR33406">
    <property type="entry name" value="MEMBRANE PROTEIN MJ1562-RELATED"/>
    <property type="match status" value="1"/>
</dbReference>
<reference evidence="10 11" key="1">
    <citation type="submission" date="2020-10" db="EMBL/GenBank/DDBJ databases">
        <title>Connecting structure to function with the recovery of over 1000 high-quality activated sludge metagenome-assembled genomes encoding full-length rRNA genes using long-read sequencing.</title>
        <authorList>
            <person name="Singleton C.M."/>
            <person name="Petriglieri F."/>
            <person name="Kristensen J.M."/>
            <person name="Kirkegaard R.H."/>
            <person name="Michaelsen T.Y."/>
            <person name="Andersen M.H."/>
            <person name="Karst S.M."/>
            <person name="Dueholm M.S."/>
            <person name="Nielsen P.H."/>
            <person name="Albertsen M."/>
        </authorList>
    </citation>
    <scope>NUCLEOTIDE SEQUENCE [LARGE SCALE GENOMIC DNA]</scope>
    <source>
        <strain evidence="10">Lyne_18-Q3-R50-59_MAXAC.006</strain>
    </source>
</reference>
<feature type="transmembrane region" description="Helical" evidence="8">
    <location>
        <begin position="572"/>
        <end position="593"/>
    </location>
</feature>
<evidence type="ECO:0000256" key="1">
    <source>
        <dbReference type="ARBA" id="ARBA00004651"/>
    </source>
</evidence>
<evidence type="ECO:0000256" key="3">
    <source>
        <dbReference type="ARBA" id="ARBA00022475"/>
    </source>
</evidence>
<feature type="transmembrane region" description="Helical" evidence="8">
    <location>
        <begin position="273"/>
        <end position="296"/>
    </location>
</feature>
<comment type="subcellular location">
    <subcellularLocation>
        <location evidence="1">Cell membrane</location>
        <topology evidence="1">Multi-pass membrane protein</topology>
    </subcellularLocation>
</comment>
<gene>
    <name evidence="10" type="ORF">IPN02_12775</name>
</gene>
<evidence type="ECO:0000256" key="6">
    <source>
        <dbReference type="ARBA" id="ARBA00023136"/>
    </source>
</evidence>
<feature type="transmembrane region" description="Helical" evidence="8">
    <location>
        <begin position="409"/>
        <end position="433"/>
    </location>
</feature>
<dbReference type="InterPro" id="IPR050545">
    <property type="entry name" value="Mycobact_MmpL"/>
</dbReference>
<keyword evidence="5 8" id="KW-1133">Transmembrane helix</keyword>
<evidence type="ECO:0000256" key="2">
    <source>
        <dbReference type="ARBA" id="ARBA00010157"/>
    </source>
</evidence>
<feature type="region of interest" description="Disordered" evidence="7">
    <location>
        <begin position="762"/>
        <end position="786"/>
    </location>
</feature>
<feature type="transmembrane region" description="Helical" evidence="8">
    <location>
        <begin position="204"/>
        <end position="225"/>
    </location>
</feature>
<evidence type="ECO:0000256" key="4">
    <source>
        <dbReference type="ARBA" id="ARBA00022692"/>
    </source>
</evidence>
<dbReference type="GO" id="GO:0005886">
    <property type="term" value="C:plasma membrane"/>
    <property type="evidence" value="ECO:0007669"/>
    <property type="project" value="UniProtKB-SubCell"/>
</dbReference>
<feature type="transmembrane region" description="Helical" evidence="8">
    <location>
        <begin position="678"/>
        <end position="700"/>
    </location>
</feature>
<organism evidence="10 11">
    <name type="scientific">Candidatus Neomicrothrix subdominans</name>
    <dbReference type="NCBI Taxonomy" id="2954438"/>
    <lineage>
        <taxon>Bacteria</taxon>
        <taxon>Bacillati</taxon>
        <taxon>Actinomycetota</taxon>
        <taxon>Acidimicrobiia</taxon>
        <taxon>Acidimicrobiales</taxon>
        <taxon>Microthrixaceae</taxon>
        <taxon>Candidatus Neomicrothrix</taxon>
    </lineage>
</organism>
<evidence type="ECO:0000259" key="9">
    <source>
        <dbReference type="PROSITE" id="PS50156"/>
    </source>
</evidence>
<feature type="transmembrane region" description="Helical" evidence="8">
    <location>
        <begin position="636"/>
        <end position="657"/>
    </location>
</feature>
<keyword evidence="3" id="KW-1003">Cell membrane</keyword>
<name>A0A936NCA1_9ACTN</name>
<feature type="transmembrane region" description="Helical" evidence="8">
    <location>
        <begin position="337"/>
        <end position="355"/>
    </location>
</feature>
<feature type="transmembrane region" description="Helical" evidence="8">
    <location>
        <begin position="361"/>
        <end position="380"/>
    </location>
</feature>
<protein>
    <submittedName>
        <fullName evidence="10">MMPL family transporter</fullName>
    </submittedName>
</protein>
<feature type="domain" description="SSD" evidence="9">
    <location>
        <begin position="190"/>
        <end position="327"/>
    </location>
</feature>
<keyword evidence="4 8" id="KW-0812">Transmembrane</keyword>
<accession>A0A936NCA1</accession>
<proteinExistence type="inferred from homology"/>